<comment type="similarity">
    <text evidence="4">Belongs to the SprT family.</text>
</comment>
<organism evidence="6 7">
    <name type="scientific">Bacillus salitolerans</name>
    <dbReference type="NCBI Taxonomy" id="1437434"/>
    <lineage>
        <taxon>Bacteria</taxon>
        <taxon>Bacillati</taxon>
        <taxon>Bacillota</taxon>
        <taxon>Bacilli</taxon>
        <taxon>Bacillales</taxon>
        <taxon>Bacillaceae</taxon>
        <taxon>Bacillus</taxon>
    </lineage>
</organism>
<evidence type="ECO:0000313" key="6">
    <source>
        <dbReference type="EMBL" id="MFD1737690.1"/>
    </source>
</evidence>
<accession>A0ABW4LR91</accession>
<evidence type="ECO:0000256" key="3">
    <source>
        <dbReference type="ARBA" id="ARBA00022833"/>
    </source>
</evidence>
<feature type="active site" evidence="4">
    <location>
        <position position="68"/>
    </location>
</feature>
<evidence type="ECO:0000256" key="1">
    <source>
        <dbReference type="ARBA" id="ARBA00022490"/>
    </source>
</evidence>
<dbReference type="Proteomes" id="UP001597214">
    <property type="component" value="Unassembled WGS sequence"/>
</dbReference>
<comment type="cofactor">
    <cofactor evidence="4">
        <name>Zn(2+)</name>
        <dbReference type="ChEBI" id="CHEBI:29105"/>
    </cofactor>
    <text evidence="4">Binds 1 zinc ion.</text>
</comment>
<dbReference type="SMART" id="SM00731">
    <property type="entry name" value="SprT"/>
    <property type="match status" value="1"/>
</dbReference>
<keyword evidence="3 4" id="KW-0862">Zinc</keyword>
<dbReference type="Pfam" id="PF10263">
    <property type="entry name" value="SprT-like"/>
    <property type="match status" value="1"/>
</dbReference>
<dbReference type="HAMAP" id="MF_00745">
    <property type="entry name" value="SprT_like"/>
    <property type="match status" value="1"/>
</dbReference>
<evidence type="ECO:0000256" key="2">
    <source>
        <dbReference type="ARBA" id="ARBA00022723"/>
    </source>
</evidence>
<evidence type="ECO:0000259" key="5">
    <source>
        <dbReference type="SMART" id="SM00731"/>
    </source>
</evidence>
<reference evidence="7" key="1">
    <citation type="journal article" date="2019" name="Int. J. Syst. Evol. Microbiol.">
        <title>The Global Catalogue of Microorganisms (GCM) 10K type strain sequencing project: providing services to taxonomists for standard genome sequencing and annotation.</title>
        <authorList>
            <consortium name="The Broad Institute Genomics Platform"/>
            <consortium name="The Broad Institute Genome Sequencing Center for Infectious Disease"/>
            <person name="Wu L."/>
            <person name="Ma J."/>
        </authorList>
    </citation>
    <scope>NUCLEOTIDE SEQUENCE [LARGE SCALE GENOMIC DNA]</scope>
    <source>
        <strain evidence="7">CCUG 49339</strain>
    </source>
</reference>
<name>A0ABW4LR91_9BACI</name>
<sequence>MTDEQLQQIVEEISLTFFGMPFLHKAIFNNRLRTTGGRYLLNSHNIEVNYKYYEELGLKELVGIIKHELCHYHLHIMGKGYKHGDDDFKQLLIKVDAPRYCQALESVKRKRQSTFRVYHCEKCGQLYKRKRRINTSRYVCGKCSGRLKEVLPK</sequence>
<gene>
    <name evidence="6" type="ORF">ACFSCX_14175</name>
</gene>
<keyword evidence="2 4" id="KW-0479">Metal-binding</keyword>
<comment type="subcellular location">
    <subcellularLocation>
        <location evidence="4">Cytoplasm</location>
    </subcellularLocation>
</comment>
<feature type="domain" description="SprT-like" evidence="5">
    <location>
        <begin position="4"/>
        <end position="150"/>
    </location>
</feature>
<dbReference type="InterPro" id="IPR035240">
    <property type="entry name" value="SprT_Zn_ribbon"/>
</dbReference>
<feature type="binding site" evidence="4">
    <location>
        <position position="71"/>
    </location>
    <ligand>
        <name>Zn(2+)</name>
        <dbReference type="ChEBI" id="CHEBI:29105"/>
    </ligand>
</feature>
<dbReference type="InterPro" id="IPR023524">
    <property type="entry name" value="Uncharacterised_SprT-like"/>
</dbReference>
<dbReference type="RefSeq" id="WP_377928906.1">
    <property type="nucleotide sequence ID" value="NZ_JBHUEM010000021.1"/>
</dbReference>
<dbReference type="Pfam" id="PF17283">
    <property type="entry name" value="Zn_ribbon_SprT"/>
    <property type="match status" value="1"/>
</dbReference>
<keyword evidence="7" id="KW-1185">Reference proteome</keyword>
<evidence type="ECO:0000313" key="7">
    <source>
        <dbReference type="Proteomes" id="UP001597214"/>
    </source>
</evidence>
<keyword evidence="1 4" id="KW-0963">Cytoplasm</keyword>
<dbReference type="NCBIfam" id="NF003339">
    <property type="entry name" value="PRK04351.1"/>
    <property type="match status" value="1"/>
</dbReference>
<dbReference type="EMBL" id="JBHUEM010000021">
    <property type="protein sequence ID" value="MFD1737690.1"/>
    <property type="molecule type" value="Genomic_DNA"/>
</dbReference>
<proteinExistence type="inferred from homology"/>
<dbReference type="InterPro" id="IPR006640">
    <property type="entry name" value="SprT-like_domain"/>
</dbReference>
<protein>
    <recommendedName>
        <fullName evidence="4">Protein SprT-like</fullName>
    </recommendedName>
</protein>
<comment type="caution">
    <text evidence="6">The sequence shown here is derived from an EMBL/GenBank/DDBJ whole genome shotgun (WGS) entry which is preliminary data.</text>
</comment>
<feature type="binding site" evidence="4">
    <location>
        <position position="67"/>
    </location>
    <ligand>
        <name>Zn(2+)</name>
        <dbReference type="ChEBI" id="CHEBI:29105"/>
    </ligand>
</feature>
<evidence type="ECO:0000256" key="4">
    <source>
        <dbReference type="HAMAP-Rule" id="MF_00745"/>
    </source>
</evidence>